<dbReference type="InterPro" id="IPR018692">
    <property type="entry name" value="DUF2189"/>
</dbReference>
<keyword evidence="1" id="KW-0472">Membrane</keyword>
<dbReference type="AlphaFoldDB" id="A0A975HNL6"/>
<dbReference type="Pfam" id="PF09955">
    <property type="entry name" value="DUF2189"/>
    <property type="match status" value="1"/>
</dbReference>
<dbReference type="RefSeq" id="WP_208843965.1">
    <property type="nucleotide sequence ID" value="NZ_CP072133.1"/>
</dbReference>
<sequence>MAWLKEAWSIFKRQPFTFIMMHVFIIVVGLLPMLAPVLNIAASLVAPFLTIGFYQAILKVQANNKTQLSDITAPLFAKGQRRAVFHLAMCQVVVALLISLLAQFLFSDMIEVLVNAEENMNVTTLINDLIGNFNPANFLMFMAVMIINYAAFAFALPLVFFKKTPLVAAIQQSLKVFFGNMGGS</sequence>
<protein>
    <submittedName>
        <fullName evidence="2">DUF2189 domain-containing protein</fullName>
    </submittedName>
</protein>
<feature type="transmembrane region" description="Helical" evidence="1">
    <location>
        <begin position="83"/>
        <end position="106"/>
    </location>
</feature>
<feature type="transmembrane region" description="Helical" evidence="1">
    <location>
        <begin position="138"/>
        <end position="161"/>
    </location>
</feature>
<name>A0A975HNL6_9GAMM</name>
<organism evidence="2 3">
    <name type="scientific">Pseudoalteromonas xiamenensis</name>
    <dbReference type="NCBI Taxonomy" id="882626"/>
    <lineage>
        <taxon>Bacteria</taxon>
        <taxon>Pseudomonadati</taxon>
        <taxon>Pseudomonadota</taxon>
        <taxon>Gammaproteobacteria</taxon>
        <taxon>Alteromonadales</taxon>
        <taxon>Pseudoalteromonadaceae</taxon>
        <taxon>Pseudoalteromonas</taxon>
    </lineage>
</organism>
<evidence type="ECO:0000256" key="1">
    <source>
        <dbReference type="SAM" id="Phobius"/>
    </source>
</evidence>
<dbReference type="KEGG" id="pxi:J5O05_05655"/>
<keyword evidence="1" id="KW-0812">Transmembrane</keyword>
<reference evidence="2" key="1">
    <citation type="submission" date="2021-03" db="EMBL/GenBank/DDBJ databases">
        <title>Complete Genome of Pseudoalteromonas xiamenensis STKMTI.2, a new potential marine bacterium producing anti-Vibrio compounds.</title>
        <authorList>
            <person name="Handayani D.P."/>
            <person name="Isnansetyo A."/>
            <person name="Istiqomah I."/>
            <person name="Jumina J."/>
        </authorList>
    </citation>
    <scope>NUCLEOTIDE SEQUENCE</scope>
    <source>
        <strain evidence="2">STKMTI.2</strain>
    </source>
</reference>
<dbReference type="EMBL" id="CP072133">
    <property type="protein sequence ID" value="QTH72340.1"/>
    <property type="molecule type" value="Genomic_DNA"/>
</dbReference>
<keyword evidence="3" id="KW-1185">Reference proteome</keyword>
<feature type="transmembrane region" description="Helical" evidence="1">
    <location>
        <begin position="40"/>
        <end position="62"/>
    </location>
</feature>
<evidence type="ECO:0000313" key="3">
    <source>
        <dbReference type="Proteomes" id="UP000664904"/>
    </source>
</evidence>
<dbReference type="Proteomes" id="UP000664904">
    <property type="component" value="Chromosome"/>
</dbReference>
<accession>A0A975HNL6</accession>
<feature type="transmembrane region" description="Helical" evidence="1">
    <location>
        <begin position="16"/>
        <end position="34"/>
    </location>
</feature>
<keyword evidence="1" id="KW-1133">Transmembrane helix</keyword>
<gene>
    <name evidence="2" type="ORF">J5O05_05655</name>
</gene>
<proteinExistence type="predicted"/>
<evidence type="ECO:0000313" key="2">
    <source>
        <dbReference type="EMBL" id="QTH72340.1"/>
    </source>
</evidence>